<reference evidence="3 4" key="1">
    <citation type="journal article" date="2014" name="Int. J. Syst. Evol. Microbiol.">
        <title>Complete genome sequence of Corynebacterium casei LMG S-19264T (=DSM 44701T), isolated from a smear-ripened cheese.</title>
        <authorList>
            <consortium name="US DOE Joint Genome Institute (JGI-PGF)"/>
            <person name="Walter F."/>
            <person name="Albersmeier A."/>
            <person name="Kalinowski J."/>
            <person name="Ruckert C."/>
        </authorList>
    </citation>
    <scope>NUCLEOTIDE SEQUENCE [LARGE SCALE GENOMIC DNA]</scope>
    <source>
        <strain evidence="3 4">CGMCC 4.7215</strain>
    </source>
</reference>
<comment type="caution">
    <text evidence="3">The sequence shown here is derived from an EMBL/GenBank/DDBJ whole genome shotgun (WGS) entry which is preliminary data.</text>
</comment>
<keyword evidence="2" id="KW-0812">Transmembrane</keyword>
<dbReference type="AlphaFoldDB" id="A0ABD5XGN3"/>
<sequence length="528" mass="55696">MNRGQSQRLFYTVLAVVCAAGILSLIWVAPASATDADEDLNVSVSADDKNVWVGGSVDLSITVQNDVNKPYLVDTVTIVDGDGTVHAQRDIFNFRVGGENPEDTVRFNDITVDDTGITEFRAVLAIEKDRGRAVETIEKSIKIEVSNPEPVVDLTAEPALSGTERTVSLAVGNPHNESLRRIEADLAGPDAMDIDIVNPRDVITSLGPSERKDLKFTVRDVPVGTHEFNVSLRYETSDGESWETMHPVSVDFPDQGESVQIGLAEASVIAAPNGVRLNGSLYTEGNITAQNVRITPVDEQGVEPTRPSPQAYINSVERQGTGSFDLTASLGANRKSIPLQIQYQIDGVAQSTTVSVPYEGPRNIPPVQLTNLNIAGSNSVSISGELANTRESPVTGVTVRIAEKNGVSPGDSGEFFAGSIDSGTFTPLERISATVSGDRDTIPVELSYVYKGTQYTSVVELDHKTGGQSGVSPGGGQGGSSSLPEFDAGTDGGGGSGSSLPADTPQLVGGILVTLALVAGAVVYRRRS</sequence>
<organism evidence="3 4">
    <name type="scientific">Halovenus rubra</name>
    <dbReference type="NCBI Taxonomy" id="869890"/>
    <lineage>
        <taxon>Archaea</taxon>
        <taxon>Methanobacteriati</taxon>
        <taxon>Methanobacteriota</taxon>
        <taxon>Stenosarchaea group</taxon>
        <taxon>Halobacteria</taxon>
        <taxon>Halobacteriales</taxon>
        <taxon>Haloarculaceae</taxon>
        <taxon>Halovenus</taxon>
    </lineage>
</organism>
<feature type="compositionally biased region" description="Gly residues" evidence="1">
    <location>
        <begin position="467"/>
        <end position="479"/>
    </location>
</feature>
<evidence type="ECO:0000256" key="1">
    <source>
        <dbReference type="SAM" id="MobiDB-lite"/>
    </source>
</evidence>
<gene>
    <name evidence="3" type="ORF">ACFQJ7_15695</name>
</gene>
<keyword evidence="2" id="KW-0472">Membrane</keyword>
<proteinExistence type="predicted"/>
<evidence type="ECO:0008006" key="5">
    <source>
        <dbReference type="Google" id="ProtNLM"/>
    </source>
</evidence>
<protein>
    <recommendedName>
        <fullName evidence="5">PGF-CTERM protein</fullName>
    </recommendedName>
</protein>
<evidence type="ECO:0000313" key="3">
    <source>
        <dbReference type="EMBL" id="MFC7127442.1"/>
    </source>
</evidence>
<dbReference type="RefSeq" id="WP_267637918.1">
    <property type="nucleotide sequence ID" value="NZ_JAODIY010000011.1"/>
</dbReference>
<evidence type="ECO:0000256" key="2">
    <source>
        <dbReference type="SAM" id="Phobius"/>
    </source>
</evidence>
<dbReference type="PANTHER" id="PTHR35902">
    <property type="entry name" value="S-LAYER DOMAIN-LIKE PROTEIN-RELATED"/>
    <property type="match status" value="1"/>
</dbReference>
<dbReference type="Proteomes" id="UP001596414">
    <property type="component" value="Unassembled WGS sequence"/>
</dbReference>
<keyword evidence="2" id="KW-1133">Transmembrane helix</keyword>
<name>A0ABD5XGN3_9EURY</name>
<feature type="region of interest" description="Disordered" evidence="1">
    <location>
        <begin position="464"/>
        <end position="501"/>
    </location>
</feature>
<accession>A0ABD5XGN3</accession>
<dbReference type="EMBL" id="JBHSZQ010000050">
    <property type="protein sequence ID" value="MFC7127442.1"/>
    <property type="molecule type" value="Genomic_DNA"/>
</dbReference>
<evidence type="ECO:0000313" key="4">
    <source>
        <dbReference type="Proteomes" id="UP001596414"/>
    </source>
</evidence>
<feature type="transmembrane region" description="Helical" evidence="2">
    <location>
        <begin position="507"/>
        <end position="524"/>
    </location>
</feature>